<keyword evidence="2" id="KW-0418">Kinase</keyword>
<dbReference type="Proteomes" id="UP000325081">
    <property type="component" value="Unassembled WGS sequence"/>
</dbReference>
<accession>A0A5A7Q7V4</accession>
<feature type="region of interest" description="Disordered" evidence="1">
    <location>
        <begin position="1"/>
        <end position="86"/>
    </location>
</feature>
<protein>
    <submittedName>
        <fullName evidence="2">Ribosomal protein S6 kinase beta-1</fullName>
    </submittedName>
</protein>
<feature type="compositionally biased region" description="Polar residues" evidence="1">
    <location>
        <begin position="56"/>
        <end position="76"/>
    </location>
</feature>
<evidence type="ECO:0000313" key="2">
    <source>
        <dbReference type="EMBL" id="GER41048.1"/>
    </source>
</evidence>
<dbReference type="EMBL" id="BKCP01006071">
    <property type="protein sequence ID" value="GER41048.1"/>
    <property type="molecule type" value="Genomic_DNA"/>
</dbReference>
<dbReference type="GO" id="GO:0016301">
    <property type="term" value="F:kinase activity"/>
    <property type="evidence" value="ECO:0007669"/>
    <property type="project" value="UniProtKB-KW"/>
</dbReference>
<sequence>MAGEDAGGVGGEDGRGCMGLGKRKEKENREGKKTGRRPGQAAGDDSRKKKVRCQTPVPTVGTQPMSLKCTSTSSRPPTFENPNLGPYAPTKFPSQLIFSFSATIDIPDLFYAFVQNFSKNDI</sequence>
<evidence type="ECO:0000313" key="3">
    <source>
        <dbReference type="Proteomes" id="UP000325081"/>
    </source>
</evidence>
<gene>
    <name evidence="2" type="ORF">STAS_17756</name>
</gene>
<keyword evidence="3" id="KW-1185">Reference proteome</keyword>
<keyword evidence="2" id="KW-0808">Transferase</keyword>
<organism evidence="2 3">
    <name type="scientific">Striga asiatica</name>
    <name type="common">Asiatic witchweed</name>
    <name type="synonym">Buchnera asiatica</name>
    <dbReference type="NCBI Taxonomy" id="4170"/>
    <lineage>
        <taxon>Eukaryota</taxon>
        <taxon>Viridiplantae</taxon>
        <taxon>Streptophyta</taxon>
        <taxon>Embryophyta</taxon>
        <taxon>Tracheophyta</taxon>
        <taxon>Spermatophyta</taxon>
        <taxon>Magnoliopsida</taxon>
        <taxon>eudicotyledons</taxon>
        <taxon>Gunneridae</taxon>
        <taxon>Pentapetalae</taxon>
        <taxon>asterids</taxon>
        <taxon>lamiids</taxon>
        <taxon>Lamiales</taxon>
        <taxon>Orobanchaceae</taxon>
        <taxon>Buchnereae</taxon>
        <taxon>Striga</taxon>
    </lineage>
</organism>
<comment type="caution">
    <text evidence="2">The sequence shown here is derived from an EMBL/GenBank/DDBJ whole genome shotgun (WGS) entry which is preliminary data.</text>
</comment>
<feature type="compositionally biased region" description="Basic and acidic residues" evidence="1">
    <location>
        <begin position="22"/>
        <end position="33"/>
    </location>
</feature>
<dbReference type="AlphaFoldDB" id="A0A5A7Q7V4"/>
<name>A0A5A7Q7V4_STRAF</name>
<evidence type="ECO:0000256" key="1">
    <source>
        <dbReference type="SAM" id="MobiDB-lite"/>
    </source>
</evidence>
<feature type="compositionally biased region" description="Gly residues" evidence="1">
    <location>
        <begin position="1"/>
        <end position="19"/>
    </location>
</feature>
<reference evidence="3" key="1">
    <citation type="journal article" date="2019" name="Curr. Biol.">
        <title>Genome Sequence of Striga asiatica Provides Insight into the Evolution of Plant Parasitism.</title>
        <authorList>
            <person name="Yoshida S."/>
            <person name="Kim S."/>
            <person name="Wafula E.K."/>
            <person name="Tanskanen J."/>
            <person name="Kim Y.M."/>
            <person name="Honaas L."/>
            <person name="Yang Z."/>
            <person name="Spallek T."/>
            <person name="Conn C.E."/>
            <person name="Ichihashi Y."/>
            <person name="Cheong K."/>
            <person name="Cui S."/>
            <person name="Der J.P."/>
            <person name="Gundlach H."/>
            <person name="Jiao Y."/>
            <person name="Hori C."/>
            <person name="Ishida J.K."/>
            <person name="Kasahara H."/>
            <person name="Kiba T."/>
            <person name="Kim M.S."/>
            <person name="Koo N."/>
            <person name="Laohavisit A."/>
            <person name="Lee Y.H."/>
            <person name="Lumba S."/>
            <person name="McCourt P."/>
            <person name="Mortimer J.C."/>
            <person name="Mutuku J.M."/>
            <person name="Nomura T."/>
            <person name="Sasaki-Sekimoto Y."/>
            <person name="Seto Y."/>
            <person name="Wang Y."/>
            <person name="Wakatake T."/>
            <person name="Sakakibara H."/>
            <person name="Demura T."/>
            <person name="Yamaguchi S."/>
            <person name="Yoneyama K."/>
            <person name="Manabe R.I."/>
            <person name="Nelson D.C."/>
            <person name="Schulman A.H."/>
            <person name="Timko M.P."/>
            <person name="dePamphilis C.W."/>
            <person name="Choi D."/>
            <person name="Shirasu K."/>
        </authorList>
    </citation>
    <scope>NUCLEOTIDE SEQUENCE [LARGE SCALE GENOMIC DNA]</scope>
    <source>
        <strain evidence="3">cv. UVA1</strain>
    </source>
</reference>
<proteinExistence type="predicted"/>